<evidence type="ECO:0000313" key="2">
    <source>
        <dbReference type="Proteomes" id="UP000297861"/>
    </source>
</evidence>
<gene>
    <name evidence="1" type="ORF">E2605_15975</name>
</gene>
<dbReference type="Gene3D" id="3.40.50.2000">
    <property type="entry name" value="Glycogen Phosphorylase B"/>
    <property type="match status" value="1"/>
</dbReference>
<dbReference type="SUPFAM" id="SSF53756">
    <property type="entry name" value="UDP-Glycosyltransferase/glycogen phosphorylase"/>
    <property type="match status" value="1"/>
</dbReference>
<dbReference type="STRING" id="1121485.GCA_000426485_01337"/>
<dbReference type="Proteomes" id="UP000297861">
    <property type="component" value="Unassembled WGS sequence"/>
</dbReference>
<accession>A0A4Y8L261</accession>
<dbReference type="AlphaFoldDB" id="A0A4Y8L261"/>
<dbReference type="EMBL" id="SOML01000011">
    <property type="protein sequence ID" value="TFD94256.1"/>
    <property type="molecule type" value="Genomic_DNA"/>
</dbReference>
<keyword evidence="2" id="KW-1185">Reference proteome</keyword>
<protein>
    <submittedName>
        <fullName evidence="1">Glycosyltransferase family 1 protein</fullName>
    </submittedName>
</protein>
<comment type="caution">
    <text evidence="1">The sequence shown here is derived from an EMBL/GenBank/DDBJ whole genome shotgun (WGS) entry which is preliminary data.</text>
</comment>
<dbReference type="GO" id="GO:0016740">
    <property type="term" value="F:transferase activity"/>
    <property type="evidence" value="ECO:0007669"/>
    <property type="project" value="UniProtKB-KW"/>
</dbReference>
<name>A0A4Y8L261_9BACT</name>
<proteinExistence type="predicted"/>
<organism evidence="1 2">
    <name type="scientific">Dysgonomonas capnocytophagoides</name>
    <dbReference type="NCBI Taxonomy" id="45254"/>
    <lineage>
        <taxon>Bacteria</taxon>
        <taxon>Pseudomonadati</taxon>
        <taxon>Bacteroidota</taxon>
        <taxon>Bacteroidia</taxon>
        <taxon>Bacteroidales</taxon>
        <taxon>Dysgonomonadaceae</taxon>
        <taxon>Dysgonomonas</taxon>
    </lineage>
</organism>
<dbReference type="RefSeq" id="WP_134437190.1">
    <property type="nucleotide sequence ID" value="NZ_SOML01000011.1"/>
</dbReference>
<evidence type="ECO:0000313" key="1">
    <source>
        <dbReference type="EMBL" id="TFD94256.1"/>
    </source>
</evidence>
<dbReference type="OrthoDB" id="6638088at2"/>
<keyword evidence="1" id="KW-0808">Transferase</keyword>
<sequence>MKILLLGECSNLHWTLAQGLRRLGHDVTVASDGSRWMDNKRDIDLSRRGYNITDSFRYAWTIYNNLDKLKGYDIVQIKNPLFIDMRAESNLWLYKYLKRKNGKVFLGAFGTDHFWIKACLDKKVFRYSDYFIGTTATNIQMAGMLAEEWKRKEKIYLNQYIAETCDGIISCLYEYYESYRPFYSEKLSYIPIPIDTASLTFKQKGTKDDKVRFFIGIQSDRDQLKGTDVLLKSAKLIEKKYSDKVEINKAENIPNTEYLKLMAQSDVLLDQIYSYTPGMNALTAMAQGLIAVSGAEPEMYSLLEEEELKPIVNILPDETDISQKLENIVRKRVELPILSNMSRKFVEKYHNTDIVAQRYIDFWTKR</sequence>
<reference evidence="1 2" key="1">
    <citation type="submission" date="2019-03" db="EMBL/GenBank/DDBJ databases">
        <title>San Antonio Military Medical Center submission to MRSN (WRAIR), pending publication.</title>
        <authorList>
            <person name="Blyth D.M."/>
            <person name="Mccarthy S.L."/>
            <person name="Schall S.E."/>
            <person name="Stam J.A."/>
            <person name="Ong A.C."/>
            <person name="Mcgann P.T."/>
        </authorList>
    </citation>
    <scope>NUCLEOTIDE SEQUENCE [LARGE SCALE GENOMIC DNA]</scope>
    <source>
        <strain evidence="1 2">MRSN571793</strain>
    </source>
</reference>